<accession>A0A829GR93</accession>
<dbReference type="AlphaFoldDB" id="A0A829GR93"/>
<comment type="caution">
    <text evidence="1">The sequence shown here is derived from an EMBL/GenBank/DDBJ whole genome shotgun (WGS) entry which is preliminary data.</text>
</comment>
<protein>
    <submittedName>
        <fullName evidence="1">Uncharacterized protein</fullName>
    </submittedName>
</protein>
<dbReference type="EMBL" id="ANKB01000106">
    <property type="protein sequence ID" value="EPC62518.1"/>
    <property type="molecule type" value="Genomic_DNA"/>
</dbReference>
<dbReference type="Proteomes" id="UP000014285">
    <property type="component" value="Unassembled WGS sequence"/>
</dbReference>
<evidence type="ECO:0000313" key="2">
    <source>
        <dbReference type="Proteomes" id="UP000014285"/>
    </source>
</evidence>
<proteinExistence type="predicted"/>
<gene>
    <name evidence="1" type="ORF">Lpl14_14845</name>
</gene>
<reference evidence="1 2" key="1">
    <citation type="journal article" date="2013" name="PLoS ONE">
        <title>Lactobacillus paracasei comparative genomics: towards species pan-genome definition and exploitation of diversity.</title>
        <authorList>
            <person name="Smokvina T."/>
            <person name="Wels M."/>
            <person name="Polka J."/>
            <person name="Chervaux C."/>
            <person name="Brisse S."/>
            <person name="Boekhorst J."/>
            <person name="van Hylckama Vlieg J.E."/>
            <person name="Siezen R.J."/>
        </authorList>
    </citation>
    <scope>NUCLEOTIDE SEQUENCE [LARGE SCALE GENOMIC DNA]</scope>
    <source>
        <strain evidence="1 2">Lpl14</strain>
    </source>
</reference>
<organism evidence="1 2">
    <name type="scientific">Lacticaseibacillus paracasei subsp. tolerans Lpl14</name>
    <dbReference type="NCBI Taxonomy" id="1256229"/>
    <lineage>
        <taxon>Bacteria</taxon>
        <taxon>Bacillati</taxon>
        <taxon>Bacillota</taxon>
        <taxon>Bacilli</taxon>
        <taxon>Lactobacillales</taxon>
        <taxon>Lactobacillaceae</taxon>
        <taxon>Lacticaseibacillus</taxon>
    </lineage>
</organism>
<evidence type="ECO:0000313" key="1">
    <source>
        <dbReference type="EMBL" id="EPC62518.1"/>
    </source>
</evidence>
<sequence>MPLFKRAREVFIPDEMVETENWISDEDLARIFFKIDPTTLLNFELQRKQNVSEDDSIKYDEGVAGKYPDYGSMEAAA</sequence>
<dbReference type="RefSeq" id="WP_016373411.1">
    <property type="nucleotide sequence ID" value="NZ_ANKB01000106.1"/>
</dbReference>
<name>A0A829GR93_LACPA</name>